<sequence>MALLESGTAAGELLTQSNLNKKLFYQRLHKLALLLETFSALYEEKWLNEQQSLSLHTRSHVLRCRSGLTSVKHLGLDCWLLSTVDNQTGYQFLISDNLLPQSKAEQDLGQACEELGEYTLDEIEQPVLPSHNILETAKQTYHKIMSRQQFDKLAYCTREFAKSNEGTLLRPVYAAHAHMQNLRLRLSEKQNISLVLEHESFIRGAAITAFADQVKPNTAAADGAVNLYYLHTFRCQSPASLAGASASNTKKLSWWHEKWHQFSHQYQNDHWQLGIGVLTQNAEIDHSLIQTVTPTRPDWHQQFWYLFDMWLPASARKKISHAQLVQLISIFRYIYNFSGKYISSGLYQKHEDCPIVFDWCSVERLAELVNQQYIK</sequence>
<comment type="caution">
    <text evidence="1">The sequence shown here is derived from an EMBL/GenBank/DDBJ whole genome shotgun (WGS) entry which is preliminary data.</text>
</comment>
<proteinExistence type="predicted"/>
<evidence type="ECO:0000313" key="1">
    <source>
        <dbReference type="EMBL" id="PSW15497.1"/>
    </source>
</evidence>
<protein>
    <submittedName>
        <fullName evidence="1">Uncharacterized protein</fullName>
    </submittedName>
</protein>
<dbReference type="EMBL" id="PYMB01000001">
    <property type="protein sequence ID" value="PSW15497.1"/>
    <property type="molecule type" value="Genomic_DNA"/>
</dbReference>
<gene>
    <name evidence="1" type="ORF">C9J01_00295</name>
</gene>
<name>A0A2T3NIZ9_9GAMM</name>
<dbReference type="Proteomes" id="UP000241346">
    <property type="component" value="Unassembled WGS sequence"/>
</dbReference>
<accession>A0A2T3NIZ9</accession>
<reference evidence="1 2" key="1">
    <citation type="submission" date="2018-03" db="EMBL/GenBank/DDBJ databases">
        <title>Whole genome sequencing of Histamine producing bacteria.</title>
        <authorList>
            <person name="Butler K."/>
        </authorList>
    </citation>
    <scope>NUCLEOTIDE SEQUENCE [LARGE SCALE GENOMIC DNA]</scope>
    <source>
        <strain evidence="1 2">DSM 19138</strain>
    </source>
</reference>
<dbReference type="AlphaFoldDB" id="A0A2T3NIZ9"/>
<evidence type="ECO:0000313" key="2">
    <source>
        <dbReference type="Proteomes" id="UP000241346"/>
    </source>
</evidence>
<organism evidence="1 2">
    <name type="scientific">Photobacterium rosenbergii</name>
    <dbReference type="NCBI Taxonomy" id="294936"/>
    <lineage>
        <taxon>Bacteria</taxon>
        <taxon>Pseudomonadati</taxon>
        <taxon>Pseudomonadota</taxon>
        <taxon>Gammaproteobacteria</taxon>
        <taxon>Vibrionales</taxon>
        <taxon>Vibrionaceae</taxon>
        <taxon>Photobacterium</taxon>
    </lineage>
</organism>